<dbReference type="HOGENOM" id="CLU_1019830_0_0_1"/>
<reference evidence="2" key="2">
    <citation type="submission" date="2015-01" db="EMBL/GenBank/DDBJ databases">
        <title>Evolutionary Origins and Diversification of the Mycorrhizal Mutualists.</title>
        <authorList>
            <consortium name="DOE Joint Genome Institute"/>
            <consortium name="Mycorrhizal Genomics Consortium"/>
            <person name="Kohler A."/>
            <person name="Kuo A."/>
            <person name="Nagy L.G."/>
            <person name="Floudas D."/>
            <person name="Copeland A."/>
            <person name="Barry K.W."/>
            <person name="Cichocki N."/>
            <person name="Veneault-Fourrey C."/>
            <person name="LaButti K."/>
            <person name="Lindquist E.A."/>
            <person name="Lipzen A."/>
            <person name="Lundell T."/>
            <person name="Morin E."/>
            <person name="Murat C."/>
            <person name="Riley R."/>
            <person name="Ohm R."/>
            <person name="Sun H."/>
            <person name="Tunlid A."/>
            <person name="Henrissat B."/>
            <person name="Grigoriev I.V."/>
            <person name="Hibbett D.S."/>
            <person name="Martin F."/>
        </authorList>
    </citation>
    <scope>NUCLEOTIDE SEQUENCE [LARGE SCALE GENOMIC DNA]</scope>
    <source>
        <strain evidence="2">Marx 270</strain>
    </source>
</reference>
<dbReference type="AlphaFoldDB" id="A0A0C3IPJ8"/>
<gene>
    <name evidence="1" type="ORF">M404DRAFT_30990</name>
</gene>
<proteinExistence type="predicted"/>
<dbReference type="EMBL" id="KN832011">
    <property type="protein sequence ID" value="KIN98837.1"/>
    <property type="molecule type" value="Genomic_DNA"/>
</dbReference>
<dbReference type="Proteomes" id="UP000054217">
    <property type="component" value="Unassembled WGS sequence"/>
</dbReference>
<organism evidence="1 2">
    <name type="scientific">Pisolithus tinctorius Marx 270</name>
    <dbReference type="NCBI Taxonomy" id="870435"/>
    <lineage>
        <taxon>Eukaryota</taxon>
        <taxon>Fungi</taxon>
        <taxon>Dikarya</taxon>
        <taxon>Basidiomycota</taxon>
        <taxon>Agaricomycotina</taxon>
        <taxon>Agaricomycetes</taxon>
        <taxon>Agaricomycetidae</taxon>
        <taxon>Boletales</taxon>
        <taxon>Sclerodermatineae</taxon>
        <taxon>Pisolithaceae</taxon>
        <taxon>Pisolithus</taxon>
    </lineage>
</organism>
<evidence type="ECO:0000313" key="1">
    <source>
        <dbReference type="EMBL" id="KIN98837.1"/>
    </source>
</evidence>
<dbReference type="InParanoid" id="A0A0C3IPJ8"/>
<sequence length="264" mass="30134">MKHILEGKESQHERKYIHFRSANRDPNAMDKGHYKSDCKNKALSNVHIVVSEDGSKTAYVGDREANDEEKKLLVSPVSILSAKCTSIDDESNMRIRSPLGLVILPDYKAGIWACIDSGMEVSLISEAMVQKLQIPTYQVKQKFKTMSFTGKDQEWVSRKCTIKMEIKERIVRVKIQAPHELETGKITCWDDGFEYPEKPLIKPVPLNEPVVEVNKTTLSTELEAAQAAGKEEVRLPERYKKFTKVFAEEDIPLPKHRPELDHEI</sequence>
<keyword evidence="2" id="KW-1185">Reference proteome</keyword>
<protein>
    <submittedName>
        <fullName evidence="1">Uncharacterized protein</fullName>
    </submittedName>
</protein>
<accession>A0A0C3IPJ8</accession>
<dbReference type="InterPro" id="IPR021109">
    <property type="entry name" value="Peptidase_aspartic_dom_sf"/>
</dbReference>
<name>A0A0C3IPJ8_PISTI</name>
<dbReference type="Gene3D" id="2.40.70.10">
    <property type="entry name" value="Acid Proteases"/>
    <property type="match status" value="1"/>
</dbReference>
<evidence type="ECO:0000313" key="2">
    <source>
        <dbReference type="Proteomes" id="UP000054217"/>
    </source>
</evidence>
<reference evidence="1 2" key="1">
    <citation type="submission" date="2014-04" db="EMBL/GenBank/DDBJ databases">
        <authorList>
            <consortium name="DOE Joint Genome Institute"/>
            <person name="Kuo A."/>
            <person name="Kohler A."/>
            <person name="Costa M.D."/>
            <person name="Nagy L.G."/>
            <person name="Floudas D."/>
            <person name="Copeland A."/>
            <person name="Barry K.W."/>
            <person name="Cichocki N."/>
            <person name="Veneault-Fourrey C."/>
            <person name="LaButti K."/>
            <person name="Lindquist E.A."/>
            <person name="Lipzen A."/>
            <person name="Lundell T."/>
            <person name="Morin E."/>
            <person name="Murat C."/>
            <person name="Sun H."/>
            <person name="Tunlid A."/>
            <person name="Henrissat B."/>
            <person name="Grigoriev I.V."/>
            <person name="Hibbett D.S."/>
            <person name="Martin F."/>
            <person name="Nordberg H.P."/>
            <person name="Cantor M.N."/>
            <person name="Hua S.X."/>
        </authorList>
    </citation>
    <scope>NUCLEOTIDE SEQUENCE [LARGE SCALE GENOMIC DNA]</scope>
    <source>
        <strain evidence="1 2">Marx 270</strain>
    </source>
</reference>